<comment type="caution">
    <text evidence="2">The sequence shown here is derived from an EMBL/GenBank/DDBJ whole genome shotgun (WGS) entry which is preliminary data.</text>
</comment>
<organism evidence="2 3">
    <name type="scientific">Thelephora terrestris</name>
    <dbReference type="NCBI Taxonomy" id="56493"/>
    <lineage>
        <taxon>Eukaryota</taxon>
        <taxon>Fungi</taxon>
        <taxon>Dikarya</taxon>
        <taxon>Basidiomycota</taxon>
        <taxon>Agaricomycotina</taxon>
        <taxon>Agaricomycetes</taxon>
        <taxon>Thelephorales</taxon>
        <taxon>Thelephoraceae</taxon>
        <taxon>Thelephora</taxon>
    </lineage>
</organism>
<feature type="region of interest" description="Disordered" evidence="1">
    <location>
        <begin position="160"/>
        <end position="183"/>
    </location>
</feature>
<sequence>MTCRWSLLACVAVHMDPALDPLGDRNAHKPNTSPPFTWRTSGLRISGPVFLPSDVRVMGVRMQCRRLDELFVALALERRSYAERRSPTQYLPPCFVAMDLQAPDWGPRPIHIRALQVDIGFAGGMCGFRPRIPAQMWQTGWLPTLLDVLMNGGIGKRSASIATTSVPRDNRSSTSSPLLNDTPDLIHPQKMVSLKS</sequence>
<evidence type="ECO:0000256" key="1">
    <source>
        <dbReference type="SAM" id="MobiDB-lite"/>
    </source>
</evidence>
<gene>
    <name evidence="2" type="ORF">BJ322DRAFT_1018417</name>
</gene>
<evidence type="ECO:0000313" key="2">
    <source>
        <dbReference type="EMBL" id="KAF9789837.1"/>
    </source>
</evidence>
<protein>
    <submittedName>
        <fullName evidence="2">Uncharacterized protein</fullName>
    </submittedName>
</protein>
<reference evidence="2" key="1">
    <citation type="journal article" date="2020" name="Nat. Commun.">
        <title>Large-scale genome sequencing of mycorrhizal fungi provides insights into the early evolution of symbiotic traits.</title>
        <authorList>
            <person name="Miyauchi S."/>
            <person name="Kiss E."/>
            <person name="Kuo A."/>
            <person name="Drula E."/>
            <person name="Kohler A."/>
            <person name="Sanchez-Garcia M."/>
            <person name="Morin E."/>
            <person name="Andreopoulos B."/>
            <person name="Barry K.W."/>
            <person name="Bonito G."/>
            <person name="Buee M."/>
            <person name="Carver A."/>
            <person name="Chen C."/>
            <person name="Cichocki N."/>
            <person name="Clum A."/>
            <person name="Culley D."/>
            <person name="Crous P.W."/>
            <person name="Fauchery L."/>
            <person name="Girlanda M."/>
            <person name="Hayes R.D."/>
            <person name="Keri Z."/>
            <person name="LaButti K."/>
            <person name="Lipzen A."/>
            <person name="Lombard V."/>
            <person name="Magnuson J."/>
            <person name="Maillard F."/>
            <person name="Murat C."/>
            <person name="Nolan M."/>
            <person name="Ohm R.A."/>
            <person name="Pangilinan J."/>
            <person name="Pereira M.F."/>
            <person name="Perotto S."/>
            <person name="Peter M."/>
            <person name="Pfister S."/>
            <person name="Riley R."/>
            <person name="Sitrit Y."/>
            <person name="Stielow J.B."/>
            <person name="Szollosi G."/>
            <person name="Zifcakova L."/>
            <person name="Stursova M."/>
            <person name="Spatafora J.W."/>
            <person name="Tedersoo L."/>
            <person name="Vaario L.M."/>
            <person name="Yamada A."/>
            <person name="Yan M."/>
            <person name="Wang P."/>
            <person name="Xu J."/>
            <person name="Bruns T."/>
            <person name="Baldrian P."/>
            <person name="Vilgalys R."/>
            <person name="Dunand C."/>
            <person name="Henrissat B."/>
            <person name="Grigoriev I.V."/>
            <person name="Hibbett D."/>
            <person name="Nagy L.G."/>
            <person name="Martin F.M."/>
        </authorList>
    </citation>
    <scope>NUCLEOTIDE SEQUENCE</scope>
    <source>
        <strain evidence="2">UH-Tt-Lm1</strain>
    </source>
</reference>
<name>A0A9P6LAG7_9AGAM</name>
<dbReference type="EMBL" id="WIUZ02000003">
    <property type="protein sequence ID" value="KAF9789837.1"/>
    <property type="molecule type" value="Genomic_DNA"/>
</dbReference>
<dbReference type="Proteomes" id="UP000736335">
    <property type="component" value="Unassembled WGS sequence"/>
</dbReference>
<keyword evidence="3" id="KW-1185">Reference proteome</keyword>
<reference evidence="2" key="2">
    <citation type="submission" date="2020-11" db="EMBL/GenBank/DDBJ databases">
        <authorList>
            <consortium name="DOE Joint Genome Institute"/>
            <person name="Kuo A."/>
            <person name="Miyauchi S."/>
            <person name="Kiss E."/>
            <person name="Drula E."/>
            <person name="Kohler A."/>
            <person name="Sanchez-Garcia M."/>
            <person name="Andreopoulos B."/>
            <person name="Barry K.W."/>
            <person name="Bonito G."/>
            <person name="Buee M."/>
            <person name="Carver A."/>
            <person name="Chen C."/>
            <person name="Cichocki N."/>
            <person name="Clum A."/>
            <person name="Culley D."/>
            <person name="Crous P.W."/>
            <person name="Fauchery L."/>
            <person name="Girlanda M."/>
            <person name="Hayes R."/>
            <person name="Keri Z."/>
            <person name="Labutti K."/>
            <person name="Lipzen A."/>
            <person name="Lombard V."/>
            <person name="Magnuson J."/>
            <person name="Maillard F."/>
            <person name="Morin E."/>
            <person name="Murat C."/>
            <person name="Nolan M."/>
            <person name="Ohm R."/>
            <person name="Pangilinan J."/>
            <person name="Pereira M."/>
            <person name="Perotto S."/>
            <person name="Peter M."/>
            <person name="Riley R."/>
            <person name="Sitrit Y."/>
            <person name="Stielow B."/>
            <person name="Szollosi G."/>
            <person name="Zifcakova L."/>
            <person name="Stursova M."/>
            <person name="Spatafora J.W."/>
            <person name="Tedersoo L."/>
            <person name="Vaario L.-M."/>
            <person name="Yamada A."/>
            <person name="Yan M."/>
            <person name="Wang P."/>
            <person name="Xu J."/>
            <person name="Bruns T."/>
            <person name="Baldrian P."/>
            <person name="Vilgalys R."/>
            <person name="Henrissat B."/>
            <person name="Grigoriev I.V."/>
            <person name="Hibbett D."/>
            <person name="Nagy L.G."/>
            <person name="Martin F.M."/>
        </authorList>
    </citation>
    <scope>NUCLEOTIDE SEQUENCE</scope>
    <source>
        <strain evidence="2">UH-Tt-Lm1</strain>
    </source>
</reference>
<accession>A0A9P6LAG7</accession>
<dbReference type="AlphaFoldDB" id="A0A9P6LAG7"/>
<evidence type="ECO:0000313" key="3">
    <source>
        <dbReference type="Proteomes" id="UP000736335"/>
    </source>
</evidence>
<feature type="compositionally biased region" description="Polar residues" evidence="1">
    <location>
        <begin position="160"/>
        <end position="179"/>
    </location>
</feature>
<proteinExistence type="predicted"/>